<dbReference type="RefSeq" id="WP_261696636.1">
    <property type="nucleotide sequence ID" value="NZ_CP104694.1"/>
</dbReference>
<keyword evidence="1" id="KW-0812">Transmembrane</keyword>
<sequence>MRLQTAYPSGPALRNRQHGFTTLLVSILMLLILSVIVGFAAKVGVFEYRTSTNENRARLTQGAAESAMGLATQFVKSNSGNVISTKAGTGWLDPAASRWQSCQVAVASGQPDPCLAESDTVRRARMFRYFSGGRTTIDYTAMVPAQAQVTGVGGVIDASTRQGEFAVSTNVSALLCRLDTANPSRPCICKPDPDPTKPCAADPVDSRSYAVTLVSTADMGGESASAEVKQTLASYRAIGGASPVPLVASGLVEGLGNAQIVTSANAGGWGVPASIWSPRDVDIEASSGGGIGSVSTCHMGEYLQDTPRADLLTTCPNSNNACGCPADDIISGHSARIKREGIDILDIDNGKGALPDITYYPKEPYDDPNDPMDDSLFEWMFNKDVVNEGQTKVRQDCGTSANQDCAMAALERMATLILNDCNSLNEKSTGLIWVKGDCDLPDVVGTPEEPVVLVVENAVRLSGNAVFFGMMFIRSSDGTATMDGAGNVKVFGSIVVEGNVNLRGGLDIVYAQEITDAINNSPAFNRLGRLPGSWLDSRTAF</sequence>
<accession>A0ABY6BI46</accession>
<proteinExistence type="predicted"/>
<protein>
    <recommendedName>
        <fullName evidence="4">PilX-like prepilin protein</fullName>
    </recommendedName>
</protein>
<evidence type="ECO:0000313" key="3">
    <source>
        <dbReference type="Proteomes" id="UP001064632"/>
    </source>
</evidence>
<organism evidence="2 3">
    <name type="scientific">Tahibacter amnicola</name>
    <dbReference type="NCBI Taxonomy" id="2976241"/>
    <lineage>
        <taxon>Bacteria</taxon>
        <taxon>Pseudomonadati</taxon>
        <taxon>Pseudomonadota</taxon>
        <taxon>Gammaproteobacteria</taxon>
        <taxon>Lysobacterales</taxon>
        <taxon>Rhodanobacteraceae</taxon>
        <taxon>Tahibacter</taxon>
    </lineage>
</organism>
<evidence type="ECO:0000256" key="1">
    <source>
        <dbReference type="SAM" id="Phobius"/>
    </source>
</evidence>
<keyword evidence="1" id="KW-1133">Transmembrane helix</keyword>
<reference evidence="2" key="1">
    <citation type="submission" date="2022-09" db="EMBL/GenBank/DDBJ databases">
        <title>Tahibacter sp. nov., isolated from a fresh water.</title>
        <authorList>
            <person name="Baek J.H."/>
            <person name="Lee J.K."/>
            <person name="Kim J.M."/>
            <person name="Jeon C.O."/>
        </authorList>
    </citation>
    <scope>NUCLEOTIDE SEQUENCE</scope>
    <source>
        <strain evidence="2">W38</strain>
    </source>
</reference>
<gene>
    <name evidence="2" type="ORF">N4264_08645</name>
</gene>
<evidence type="ECO:0000313" key="2">
    <source>
        <dbReference type="EMBL" id="UXI69683.1"/>
    </source>
</evidence>
<dbReference type="Proteomes" id="UP001064632">
    <property type="component" value="Chromosome"/>
</dbReference>
<feature type="transmembrane region" description="Helical" evidence="1">
    <location>
        <begin position="20"/>
        <end position="41"/>
    </location>
</feature>
<keyword evidence="3" id="KW-1185">Reference proteome</keyword>
<dbReference type="EMBL" id="CP104694">
    <property type="protein sequence ID" value="UXI69683.1"/>
    <property type="molecule type" value="Genomic_DNA"/>
</dbReference>
<name>A0ABY6BI46_9GAMM</name>
<keyword evidence="1" id="KW-0472">Membrane</keyword>
<evidence type="ECO:0008006" key="4">
    <source>
        <dbReference type="Google" id="ProtNLM"/>
    </source>
</evidence>